<reference evidence="2" key="1">
    <citation type="submission" date="2022-11" db="UniProtKB">
        <authorList>
            <consortium name="WormBaseParasite"/>
        </authorList>
    </citation>
    <scope>IDENTIFICATION</scope>
</reference>
<keyword evidence="1" id="KW-1185">Reference proteome</keyword>
<evidence type="ECO:0000313" key="2">
    <source>
        <dbReference type="WBParaSite" id="nRc.2.0.1.t19246-RA"/>
    </source>
</evidence>
<name>A0A915IYG0_ROMCU</name>
<dbReference type="AlphaFoldDB" id="A0A915IYG0"/>
<dbReference type="Proteomes" id="UP000887565">
    <property type="component" value="Unplaced"/>
</dbReference>
<organism evidence="1 2">
    <name type="scientific">Romanomermis culicivorax</name>
    <name type="common">Nematode worm</name>
    <dbReference type="NCBI Taxonomy" id="13658"/>
    <lineage>
        <taxon>Eukaryota</taxon>
        <taxon>Metazoa</taxon>
        <taxon>Ecdysozoa</taxon>
        <taxon>Nematoda</taxon>
        <taxon>Enoplea</taxon>
        <taxon>Dorylaimia</taxon>
        <taxon>Mermithida</taxon>
        <taxon>Mermithoidea</taxon>
        <taxon>Mermithidae</taxon>
        <taxon>Romanomermis</taxon>
    </lineage>
</organism>
<accession>A0A915IYG0</accession>
<protein>
    <submittedName>
        <fullName evidence="2">Uncharacterized protein</fullName>
    </submittedName>
</protein>
<dbReference type="WBParaSite" id="nRc.2.0.1.t19246-RA">
    <property type="protein sequence ID" value="nRc.2.0.1.t19246-RA"/>
    <property type="gene ID" value="nRc.2.0.1.g19246"/>
</dbReference>
<evidence type="ECO:0000313" key="1">
    <source>
        <dbReference type="Proteomes" id="UP000887565"/>
    </source>
</evidence>
<sequence>MDDQGTPSNISGVLSVVEKVINRNKF</sequence>
<proteinExistence type="predicted"/>